<evidence type="ECO:0000256" key="11">
    <source>
        <dbReference type="PIRNR" id="PIRNR006268"/>
    </source>
</evidence>
<dbReference type="eggNOG" id="COG1477">
    <property type="taxonomic scope" value="Bacteria"/>
</dbReference>
<evidence type="ECO:0000256" key="8">
    <source>
        <dbReference type="ARBA" id="ARBA00022842"/>
    </source>
</evidence>
<keyword evidence="5 11" id="KW-0808">Transferase</keyword>
<dbReference type="HOGENOM" id="CLU_044403_2_1_6"/>
<evidence type="ECO:0000256" key="3">
    <source>
        <dbReference type="ARBA" id="ARBA00016337"/>
    </source>
</evidence>
<proteinExistence type="inferred from homology"/>
<sequence length="302" mass="33308">MNALNRQHFHFNFKAMGTPCDLQLFAPDPATAQKVADLAIQDIQRLERKYSRYRDDSLLSDINRVADQGGSIAVDEETAGLLHYADACHQQSDGLFDISSGLLRKAWRFDKGQLPEQTLIASLLERVGWEKVRWSPPELTFLVPNMELDFGGIVKEYAADRVATLCRQAGCRHGLVNLGGDVKIIGPRMDGQPWRIGIAHPRNKNALLESLALHQGAVASSGDYERCIIIDGKRYSHVLNPKTGWPVGHLTSVTVISDHCVIAGSASTIAMLKEVQGPVWLKDLGLPHIWTDIQGRQGGSIT</sequence>
<dbReference type="PANTHER" id="PTHR30040:SF2">
    <property type="entry name" value="FAD:PROTEIN FMN TRANSFERASE"/>
    <property type="match status" value="1"/>
</dbReference>
<dbReference type="PIRSF" id="PIRSF006268">
    <property type="entry name" value="ApbE"/>
    <property type="match status" value="1"/>
</dbReference>
<evidence type="ECO:0000313" key="13">
    <source>
        <dbReference type="EMBL" id="AEG01098.1"/>
    </source>
</evidence>
<dbReference type="InterPro" id="IPR024932">
    <property type="entry name" value="ApbE"/>
</dbReference>
<comment type="cofactor">
    <cofactor evidence="12">
        <name>Mg(2+)</name>
        <dbReference type="ChEBI" id="CHEBI:18420"/>
    </cofactor>
    <cofactor evidence="12">
        <name>Mn(2+)</name>
        <dbReference type="ChEBI" id="CHEBI:29035"/>
    </cofactor>
    <text evidence="12">Magnesium. Can also use manganese.</text>
</comment>
<reference key="2">
    <citation type="submission" date="2011-05" db="EMBL/GenBank/DDBJ databases">
        <title>Complete genome sequence of the aerobic marine methanotroph Methylomonas methanica MC09.</title>
        <authorList>
            <person name="Boden R."/>
            <person name="Cunliffe M."/>
            <person name="Scanlan J."/>
            <person name="Moussard H."/>
            <person name="Kits K.D."/>
            <person name="Klotz M."/>
            <person name="Jetten M."/>
            <person name="Vuilleumier S."/>
            <person name="Han J."/>
            <person name="Peters L."/>
            <person name="Mikhailova N."/>
            <person name="Teshima H."/>
            <person name="Tapia R."/>
            <person name="Kyrpides N."/>
            <person name="Ivanova N."/>
            <person name="Pagani I."/>
            <person name="Cheng J.-F."/>
            <person name="Goodwin L."/>
            <person name="Han C."/>
            <person name="Hauser L."/>
            <person name="Land M."/>
            <person name="Lapidus A."/>
            <person name="Lucas S."/>
            <person name="Pitluck S."/>
            <person name="Woyke T."/>
            <person name="Stein L.Y."/>
            <person name="Murrell C."/>
        </authorList>
    </citation>
    <scope>NUCLEOTIDE SEQUENCE</scope>
    <source>
        <strain>MC09</strain>
    </source>
</reference>
<evidence type="ECO:0000256" key="2">
    <source>
        <dbReference type="ARBA" id="ARBA00011955"/>
    </source>
</evidence>
<dbReference type="PANTHER" id="PTHR30040">
    <property type="entry name" value="THIAMINE BIOSYNTHESIS LIPOPROTEIN APBE"/>
    <property type="match status" value="1"/>
</dbReference>
<reference evidence="14" key="3">
    <citation type="submission" date="2011-05" db="EMBL/GenBank/DDBJ databases">
        <title>Complete sequence of Methylomonas methanica MC09.</title>
        <authorList>
            <consortium name="US DOE Joint Genome Institute"/>
            <person name="Lucas S."/>
            <person name="Han J."/>
            <person name="Lapidus A."/>
            <person name="Cheng J.-F."/>
            <person name="Goodwin L."/>
            <person name="Pitluck S."/>
            <person name="Peters L."/>
            <person name="Mikhailova N."/>
            <person name="Teshima H."/>
            <person name="Han C."/>
            <person name="Tapia R."/>
            <person name="Land M."/>
            <person name="Hauser L."/>
            <person name="Kyrpides N."/>
            <person name="Ivanova N."/>
            <person name="Pagani I."/>
            <person name="Stein L."/>
            <person name="Woyke T."/>
        </authorList>
    </citation>
    <scope>NUCLEOTIDE SEQUENCE [LARGE SCALE GENOMIC DNA]</scope>
    <source>
        <strain evidence="14">MC09</strain>
    </source>
</reference>
<keyword evidence="14" id="KW-1185">Reference proteome</keyword>
<evidence type="ECO:0000256" key="5">
    <source>
        <dbReference type="ARBA" id="ARBA00022679"/>
    </source>
</evidence>
<dbReference type="GO" id="GO:0046872">
    <property type="term" value="F:metal ion binding"/>
    <property type="evidence" value="ECO:0007669"/>
    <property type="project" value="UniProtKB-UniRule"/>
</dbReference>
<dbReference type="STRING" id="857087.Metme_2713"/>
<evidence type="ECO:0000256" key="12">
    <source>
        <dbReference type="PIRSR" id="PIRSR006268-2"/>
    </source>
</evidence>
<comment type="similarity">
    <text evidence="1 11">Belongs to the ApbE family.</text>
</comment>
<evidence type="ECO:0000313" key="14">
    <source>
        <dbReference type="Proteomes" id="UP000008888"/>
    </source>
</evidence>
<dbReference type="AlphaFoldDB" id="F9ZZ72"/>
<evidence type="ECO:0000256" key="6">
    <source>
        <dbReference type="ARBA" id="ARBA00022723"/>
    </source>
</evidence>
<dbReference type="SUPFAM" id="SSF143631">
    <property type="entry name" value="ApbE-like"/>
    <property type="match status" value="1"/>
</dbReference>
<evidence type="ECO:0000256" key="10">
    <source>
        <dbReference type="ARBA" id="ARBA00048540"/>
    </source>
</evidence>
<gene>
    <name evidence="13" type="ordered locus">Metme_2713</name>
</gene>
<dbReference type="EMBL" id="CP002738">
    <property type="protein sequence ID" value="AEG01098.1"/>
    <property type="molecule type" value="Genomic_DNA"/>
</dbReference>
<evidence type="ECO:0000256" key="1">
    <source>
        <dbReference type="ARBA" id="ARBA00008282"/>
    </source>
</evidence>
<feature type="binding site" evidence="12">
    <location>
        <position position="152"/>
    </location>
    <ligand>
        <name>Mg(2+)</name>
        <dbReference type="ChEBI" id="CHEBI:18420"/>
    </ligand>
</feature>
<dbReference type="Gene3D" id="3.10.520.10">
    <property type="entry name" value="ApbE-like domains"/>
    <property type="match status" value="1"/>
</dbReference>
<dbReference type="RefSeq" id="WP_013819333.1">
    <property type="nucleotide sequence ID" value="NC_015572.1"/>
</dbReference>
<reference evidence="13 14" key="1">
    <citation type="journal article" date="2011" name="J. Bacteriol.">
        <title>Complete Genome Sequence of the Aerobic Marine Methanotroph Methylomonas methanica MC09.</title>
        <authorList>
            <person name="Boden R."/>
            <person name="Cunliffe M."/>
            <person name="Scanlan J."/>
            <person name="Moussard H."/>
            <person name="Kits K.D."/>
            <person name="Klotz M.G."/>
            <person name="Jetten M.S."/>
            <person name="Vuilleumier S."/>
            <person name="Han J."/>
            <person name="Peters L."/>
            <person name="Mikhailova N."/>
            <person name="Teshima H."/>
            <person name="Tapia R."/>
            <person name="Kyrpides N."/>
            <person name="Ivanova N."/>
            <person name="Pagani I."/>
            <person name="Cheng J.F."/>
            <person name="Goodwin L."/>
            <person name="Han C."/>
            <person name="Hauser L."/>
            <person name="Land M.L."/>
            <person name="Lapidus A."/>
            <person name="Lucas S."/>
            <person name="Pitluck S."/>
            <person name="Woyke T."/>
            <person name="Stein L."/>
            <person name="Murrell J.C."/>
        </authorList>
    </citation>
    <scope>NUCLEOTIDE SEQUENCE [LARGE SCALE GENOMIC DNA]</scope>
    <source>
        <strain evidence="13 14">MC09</strain>
    </source>
</reference>
<evidence type="ECO:0000256" key="4">
    <source>
        <dbReference type="ARBA" id="ARBA00022630"/>
    </source>
</evidence>
<organism evidence="13 14">
    <name type="scientific">Methylomonas methanica (strain DSM 25384 / MC09)</name>
    <dbReference type="NCBI Taxonomy" id="857087"/>
    <lineage>
        <taxon>Bacteria</taxon>
        <taxon>Pseudomonadati</taxon>
        <taxon>Pseudomonadota</taxon>
        <taxon>Gammaproteobacteria</taxon>
        <taxon>Methylococcales</taxon>
        <taxon>Methylococcaceae</taxon>
        <taxon>Methylomonas</taxon>
    </lineage>
</organism>
<keyword evidence="13" id="KW-0449">Lipoprotein</keyword>
<keyword evidence="7 11" id="KW-0274">FAD</keyword>
<dbReference type="KEGG" id="mmt:Metme_2713"/>
<accession>F9ZZ72</accession>
<dbReference type="Pfam" id="PF02424">
    <property type="entry name" value="ApbE"/>
    <property type="match status" value="1"/>
</dbReference>
<dbReference type="InterPro" id="IPR003374">
    <property type="entry name" value="ApbE-like_sf"/>
</dbReference>
<evidence type="ECO:0000256" key="9">
    <source>
        <dbReference type="ARBA" id="ARBA00031306"/>
    </source>
</evidence>
<keyword evidence="6 11" id="KW-0479">Metal-binding</keyword>
<feature type="binding site" evidence="12">
    <location>
        <position position="268"/>
    </location>
    <ligand>
        <name>Mg(2+)</name>
        <dbReference type="ChEBI" id="CHEBI:18420"/>
    </ligand>
</feature>
<name>F9ZZ72_METMM</name>
<protein>
    <recommendedName>
        <fullName evidence="3 11">FAD:protein FMN transferase</fullName>
        <ecNumber evidence="2 11">2.7.1.180</ecNumber>
    </recommendedName>
    <alternativeName>
        <fullName evidence="9 11">Flavin transferase</fullName>
    </alternativeName>
</protein>
<evidence type="ECO:0000256" key="7">
    <source>
        <dbReference type="ARBA" id="ARBA00022827"/>
    </source>
</evidence>
<keyword evidence="4 11" id="KW-0285">Flavoprotein</keyword>
<keyword evidence="8 11" id="KW-0460">Magnesium</keyword>
<dbReference type="EC" id="2.7.1.180" evidence="2 11"/>
<dbReference type="Proteomes" id="UP000008888">
    <property type="component" value="Chromosome"/>
</dbReference>
<comment type="catalytic activity">
    <reaction evidence="10 11">
        <text>L-threonyl-[protein] + FAD = FMN-L-threonyl-[protein] + AMP + H(+)</text>
        <dbReference type="Rhea" id="RHEA:36847"/>
        <dbReference type="Rhea" id="RHEA-COMP:11060"/>
        <dbReference type="Rhea" id="RHEA-COMP:11061"/>
        <dbReference type="ChEBI" id="CHEBI:15378"/>
        <dbReference type="ChEBI" id="CHEBI:30013"/>
        <dbReference type="ChEBI" id="CHEBI:57692"/>
        <dbReference type="ChEBI" id="CHEBI:74257"/>
        <dbReference type="ChEBI" id="CHEBI:456215"/>
        <dbReference type="EC" id="2.7.1.180"/>
    </reaction>
</comment>
<dbReference type="GO" id="GO:0016740">
    <property type="term" value="F:transferase activity"/>
    <property type="evidence" value="ECO:0007669"/>
    <property type="project" value="UniProtKB-UniRule"/>
</dbReference>